<reference evidence="3 4" key="1">
    <citation type="submission" date="2024-01" db="EMBL/GenBank/DDBJ databases">
        <title>The diversity of rhizobia nodulating Mimosa spp. in eleven states of Brazil covering several biomes is determined by host plant, location, and edaphic factors.</title>
        <authorList>
            <person name="Rouws L."/>
            <person name="Barauna A."/>
            <person name="Beukes C."/>
            <person name="De Faria S.M."/>
            <person name="Gross E."/>
            <person name="Dos Reis Junior F.B."/>
            <person name="Simon M."/>
            <person name="Maluk M."/>
            <person name="Odee D.W."/>
            <person name="Kenicer G."/>
            <person name="Young J.P.W."/>
            <person name="Reis V.M."/>
            <person name="Zilli J."/>
            <person name="James E.K."/>
        </authorList>
    </citation>
    <scope>NUCLEOTIDE SEQUENCE [LARGE SCALE GENOMIC DNA]</scope>
    <source>
        <strain evidence="3 4">JPY530</strain>
    </source>
</reference>
<keyword evidence="4" id="KW-1185">Reference proteome</keyword>
<keyword evidence="1" id="KW-0472">Membrane</keyword>
<comment type="caution">
    <text evidence="3">The sequence shown here is derived from an EMBL/GenBank/DDBJ whole genome shotgun (WGS) entry which is preliminary data.</text>
</comment>
<evidence type="ECO:0000313" key="3">
    <source>
        <dbReference type="EMBL" id="MEM5341594.1"/>
    </source>
</evidence>
<keyword evidence="1" id="KW-0812">Transmembrane</keyword>
<dbReference type="EMBL" id="JAZHGA010000012">
    <property type="protein sequence ID" value="MEM5341594.1"/>
    <property type="molecule type" value="Genomic_DNA"/>
</dbReference>
<feature type="transmembrane region" description="Helical" evidence="1">
    <location>
        <begin position="187"/>
        <end position="208"/>
    </location>
</feature>
<accession>A0ABU9R3M6</accession>
<keyword evidence="1" id="KW-1133">Transmembrane helix</keyword>
<proteinExistence type="predicted"/>
<protein>
    <submittedName>
        <fullName evidence="3">GIY-YIG nuclease family protein</fullName>
    </submittedName>
</protein>
<feature type="transmembrane region" description="Helical" evidence="1">
    <location>
        <begin position="162"/>
        <end position="181"/>
    </location>
</feature>
<dbReference type="Pfam" id="PF10544">
    <property type="entry name" value="T5orf172"/>
    <property type="match status" value="1"/>
</dbReference>
<sequence length="240" mass="27071">MQGYVYIISNKAMPDLLKVGFTTRSPDERAAELSGTALPYPSVVEYSVLVDHAATVEREVHRRLASLRVSQNREWFQCSRTKAIETVKAAAGSVVKGEKDRAVEEERQRAAHEQWQREYDQRIRQEREAQARKDAYESSRKAIYARYDPQLAALSRVPDFKVFWLMGTVIVAVVMLMTMPADKGPSFTLFVVSALIGLIPGTLLKELVEGQKMKSKNYVDLQAKRDAEVAALQKRSGSSF</sequence>
<evidence type="ECO:0000256" key="1">
    <source>
        <dbReference type="SAM" id="Phobius"/>
    </source>
</evidence>
<gene>
    <name evidence="3" type="ORF">V4C56_18470</name>
</gene>
<evidence type="ECO:0000259" key="2">
    <source>
        <dbReference type="SMART" id="SM00974"/>
    </source>
</evidence>
<dbReference type="Proteomes" id="UP001481677">
    <property type="component" value="Unassembled WGS sequence"/>
</dbReference>
<organism evidence="3 4">
    <name type="scientific">Paraburkholderia azotifigens</name>
    <dbReference type="NCBI Taxonomy" id="2057004"/>
    <lineage>
        <taxon>Bacteria</taxon>
        <taxon>Pseudomonadati</taxon>
        <taxon>Pseudomonadota</taxon>
        <taxon>Betaproteobacteria</taxon>
        <taxon>Burkholderiales</taxon>
        <taxon>Burkholderiaceae</taxon>
        <taxon>Paraburkholderia</taxon>
    </lineage>
</organism>
<dbReference type="SMART" id="SM00974">
    <property type="entry name" value="T5orf172"/>
    <property type="match status" value="1"/>
</dbReference>
<dbReference type="RefSeq" id="WP_342959070.1">
    <property type="nucleotide sequence ID" value="NZ_JAZHFZ010000022.1"/>
</dbReference>
<evidence type="ECO:0000313" key="4">
    <source>
        <dbReference type="Proteomes" id="UP001481677"/>
    </source>
</evidence>
<feature type="domain" description="Bacteriophage T5 Orf172 DNA-binding" evidence="2">
    <location>
        <begin position="11"/>
        <end position="90"/>
    </location>
</feature>
<name>A0ABU9R3M6_9BURK</name>
<dbReference type="InterPro" id="IPR018306">
    <property type="entry name" value="Phage_T5_Orf172_DNA-bd"/>
</dbReference>